<reference evidence="3 4" key="1">
    <citation type="submission" date="2024-10" db="EMBL/GenBank/DDBJ databases">
        <title>The Natural Products Discovery Center: Release of the First 8490 Sequenced Strains for Exploring Actinobacteria Biosynthetic Diversity.</title>
        <authorList>
            <person name="Kalkreuter E."/>
            <person name="Kautsar S.A."/>
            <person name="Yang D."/>
            <person name="Bader C.D."/>
            <person name="Teijaro C.N."/>
            <person name="Fluegel L."/>
            <person name="Davis C.M."/>
            <person name="Simpson J.R."/>
            <person name="Lauterbach L."/>
            <person name="Steele A.D."/>
            <person name="Gui C."/>
            <person name="Meng S."/>
            <person name="Li G."/>
            <person name="Viehrig K."/>
            <person name="Ye F."/>
            <person name="Su P."/>
            <person name="Kiefer A.F."/>
            <person name="Nichols A."/>
            <person name="Cepeda A.J."/>
            <person name="Yan W."/>
            <person name="Fan B."/>
            <person name="Jiang Y."/>
            <person name="Adhikari A."/>
            <person name="Zheng C.-J."/>
            <person name="Schuster L."/>
            <person name="Cowan T.M."/>
            <person name="Smanski M.J."/>
            <person name="Chevrette M.G."/>
            <person name="De Carvalho L.P.S."/>
            <person name="Shen B."/>
        </authorList>
    </citation>
    <scope>NUCLEOTIDE SEQUENCE [LARGE SCALE GENOMIC DNA]</scope>
    <source>
        <strain evidence="3 4">NPDC020327</strain>
    </source>
</reference>
<dbReference type="Gene3D" id="1.10.8.10">
    <property type="entry name" value="DNA helicase RuvA subunit, C-terminal domain"/>
    <property type="match status" value="1"/>
</dbReference>
<gene>
    <name evidence="3" type="ORF">ACH429_03655</name>
</gene>
<dbReference type="InterPro" id="IPR050320">
    <property type="entry name" value="N5-glutamine_MTase"/>
</dbReference>
<dbReference type="Pfam" id="PF05175">
    <property type="entry name" value="MTS"/>
    <property type="match status" value="1"/>
</dbReference>
<evidence type="ECO:0000256" key="1">
    <source>
        <dbReference type="SAM" id="MobiDB-lite"/>
    </source>
</evidence>
<sequence length="336" mass="34125">MSVPPSPSVSCPSPSPSPIVERLRAAGCVFAEDEARLLLDTARTPTELAAMVERRVAGLPLEHVLGWAEFCGLRIAVDPGVFVPRRRTESLVRTAVALAGRAGSLAGRADGGYSARGPVLGRADDESSATSAARGRADGRSSEKDAALGRADDESSATSAAFLGRGFGGARLVVVDLCCGTGAVGAALAAALGSVELYAVDVDPAAVQCARRNVADAGGRVFEGDLYAPLPTGLRGRVNILAANVPYVPTEAVGLLPPEARDHEPLTALDGGTDGLDVLRRVAAEASRWLAPGGHLLIETSEAQASGAAEALAAGGLTSHVETSPPENATVVIGTL</sequence>
<dbReference type="InterPro" id="IPR029063">
    <property type="entry name" value="SAM-dependent_MTases_sf"/>
</dbReference>
<dbReference type="PANTHER" id="PTHR18895:SF74">
    <property type="entry name" value="MTRF1L RELEASE FACTOR GLUTAMINE METHYLTRANSFERASE"/>
    <property type="match status" value="1"/>
</dbReference>
<dbReference type="InterPro" id="IPR007848">
    <property type="entry name" value="Small_mtfrase_dom"/>
</dbReference>
<dbReference type="SUPFAM" id="SSF53335">
    <property type="entry name" value="S-adenosyl-L-methionine-dependent methyltransferases"/>
    <property type="match status" value="1"/>
</dbReference>
<name>A0ABW7UMZ1_9ACTN</name>
<dbReference type="Proteomes" id="UP001611548">
    <property type="component" value="Unassembled WGS sequence"/>
</dbReference>
<feature type="region of interest" description="Disordered" evidence="1">
    <location>
        <begin position="117"/>
        <end position="152"/>
    </location>
</feature>
<proteinExistence type="predicted"/>
<dbReference type="PANTHER" id="PTHR18895">
    <property type="entry name" value="HEMK METHYLTRANSFERASE"/>
    <property type="match status" value="1"/>
</dbReference>
<dbReference type="NCBIfam" id="TIGR03704">
    <property type="entry name" value="PrmC_rel_meth"/>
    <property type="match status" value="1"/>
</dbReference>
<comment type="caution">
    <text evidence="3">The sequence shown here is derived from an EMBL/GenBank/DDBJ whole genome shotgun (WGS) entry which is preliminary data.</text>
</comment>
<dbReference type="InterPro" id="IPR022446">
    <property type="entry name" value="MeTrfrase_put"/>
</dbReference>
<evidence type="ECO:0000313" key="3">
    <source>
        <dbReference type="EMBL" id="MFI1963226.1"/>
    </source>
</evidence>
<feature type="domain" description="Methyltransferase small" evidence="2">
    <location>
        <begin position="173"/>
        <end position="231"/>
    </location>
</feature>
<evidence type="ECO:0000259" key="2">
    <source>
        <dbReference type="Pfam" id="PF05175"/>
    </source>
</evidence>
<keyword evidence="4" id="KW-1185">Reference proteome</keyword>
<accession>A0ABW7UMZ1</accession>
<feature type="compositionally biased region" description="Basic and acidic residues" evidence="1">
    <location>
        <begin position="135"/>
        <end position="152"/>
    </location>
</feature>
<dbReference type="EMBL" id="JBIRWE010000001">
    <property type="protein sequence ID" value="MFI1963226.1"/>
    <property type="molecule type" value="Genomic_DNA"/>
</dbReference>
<organism evidence="3 4">
    <name type="scientific">Streptomyces pathocidini</name>
    <dbReference type="NCBI Taxonomy" id="1650571"/>
    <lineage>
        <taxon>Bacteria</taxon>
        <taxon>Bacillati</taxon>
        <taxon>Actinomycetota</taxon>
        <taxon>Actinomycetes</taxon>
        <taxon>Kitasatosporales</taxon>
        <taxon>Streptomycetaceae</taxon>
        <taxon>Streptomyces</taxon>
    </lineage>
</organism>
<dbReference type="RefSeq" id="WP_398717989.1">
    <property type="nucleotide sequence ID" value="NZ_JBIRWE010000001.1"/>
</dbReference>
<dbReference type="Gene3D" id="3.40.50.150">
    <property type="entry name" value="Vaccinia Virus protein VP39"/>
    <property type="match status" value="1"/>
</dbReference>
<evidence type="ECO:0000313" key="4">
    <source>
        <dbReference type="Proteomes" id="UP001611548"/>
    </source>
</evidence>
<protein>
    <recommendedName>
        <fullName evidence="2">Methyltransferase small domain-containing protein</fullName>
    </recommendedName>
</protein>